<dbReference type="CDD" id="cd02440">
    <property type="entry name" value="AdoMet_MTases"/>
    <property type="match status" value="1"/>
</dbReference>
<dbReference type="Pfam" id="PF13424">
    <property type="entry name" value="TPR_12"/>
    <property type="match status" value="1"/>
</dbReference>
<evidence type="ECO:0000313" key="4">
    <source>
        <dbReference type="Proteomes" id="UP001201985"/>
    </source>
</evidence>
<keyword evidence="1" id="KW-0802">TPR repeat</keyword>
<dbReference type="SMART" id="SM00028">
    <property type="entry name" value="TPR"/>
    <property type="match status" value="5"/>
</dbReference>
<name>A0ABS9W4G1_9PROT</name>
<evidence type="ECO:0000259" key="2">
    <source>
        <dbReference type="Pfam" id="PF08242"/>
    </source>
</evidence>
<dbReference type="Pfam" id="PF13432">
    <property type="entry name" value="TPR_16"/>
    <property type="match status" value="1"/>
</dbReference>
<dbReference type="RefSeq" id="WP_241792866.1">
    <property type="nucleotide sequence ID" value="NZ_JALBUU010000004.1"/>
</dbReference>
<dbReference type="Gene3D" id="1.25.40.10">
    <property type="entry name" value="Tetratricopeptide repeat domain"/>
    <property type="match status" value="2"/>
</dbReference>
<dbReference type="Gene3D" id="3.40.50.150">
    <property type="entry name" value="Vaccinia Virus protein VP39"/>
    <property type="match status" value="1"/>
</dbReference>
<dbReference type="PROSITE" id="PS50005">
    <property type="entry name" value="TPR"/>
    <property type="match status" value="1"/>
</dbReference>
<dbReference type="Proteomes" id="UP001201985">
    <property type="component" value="Unassembled WGS sequence"/>
</dbReference>
<keyword evidence="4" id="KW-1185">Reference proteome</keyword>
<dbReference type="InterPro" id="IPR019734">
    <property type="entry name" value="TPR_rpt"/>
</dbReference>
<protein>
    <submittedName>
        <fullName evidence="3">Tetratricopeptide repeat protein</fullName>
    </submittedName>
</protein>
<gene>
    <name evidence="3" type="ORF">MON41_09230</name>
</gene>
<dbReference type="SUPFAM" id="SSF48452">
    <property type="entry name" value="TPR-like"/>
    <property type="match status" value="1"/>
</dbReference>
<dbReference type="PANTHER" id="PTHR44366:SF1">
    <property type="entry name" value="UDP-N-ACETYLGLUCOSAMINE--PEPTIDE N-ACETYLGLUCOSAMINYLTRANSFERASE 110 KDA SUBUNIT"/>
    <property type="match status" value="1"/>
</dbReference>
<dbReference type="SUPFAM" id="SSF53335">
    <property type="entry name" value="S-adenosyl-L-methionine-dependent methyltransferases"/>
    <property type="match status" value="1"/>
</dbReference>
<sequence length="411" mass="43340">MAPPRPPDPAAALLQEAVALHRAGELAAAAARYRRLLAREPRHADALNLLGLVFRQQGDLPQALRLIRRAVAVAPDAPVFLAALGGTLAEAGQLPEAVRTLRAALARRPEDAVSLRNLGQALCALGQPGAALAPLRQAVALAPFAAEAWLALAHAAREAERLDEAAAAAGRALEQPGLAAELAAQARFLLAALGQGPAPERAPAAYVRELFDQYAPRFEQELAGRLGYRTPGLLAELLRQYGVPAEGRLAVLDLGCGTGLSGRALRPFAGRLEGLDLSPRMLAEARRVGCYDALHEADLLDFLPRHPEAWDLLAAADVLNYLGDLAPALGGMAAALRPGGLAAFSVERGVADGYALGPGLRFRHDPALLRSLAARQGFHLVAEAEVVLRREHDAPVPGQLMLLRKDRATGA</sequence>
<accession>A0ABS9W4G1</accession>
<dbReference type="Pfam" id="PF08242">
    <property type="entry name" value="Methyltransf_12"/>
    <property type="match status" value="1"/>
</dbReference>
<organism evidence="3 4">
    <name type="scientific">Teichococcus vastitatis</name>
    <dbReference type="NCBI Taxonomy" id="2307076"/>
    <lineage>
        <taxon>Bacteria</taxon>
        <taxon>Pseudomonadati</taxon>
        <taxon>Pseudomonadota</taxon>
        <taxon>Alphaproteobacteria</taxon>
        <taxon>Acetobacterales</taxon>
        <taxon>Roseomonadaceae</taxon>
        <taxon>Roseomonas</taxon>
    </lineage>
</organism>
<dbReference type="InterPro" id="IPR013217">
    <property type="entry name" value="Methyltransf_12"/>
</dbReference>
<feature type="domain" description="Methyltransferase type 12" evidence="2">
    <location>
        <begin position="252"/>
        <end position="341"/>
    </location>
</feature>
<evidence type="ECO:0000313" key="3">
    <source>
        <dbReference type="EMBL" id="MCI0753938.1"/>
    </source>
</evidence>
<dbReference type="InterPro" id="IPR037919">
    <property type="entry name" value="OGT"/>
</dbReference>
<feature type="repeat" description="TPR" evidence="1">
    <location>
        <begin position="44"/>
        <end position="77"/>
    </location>
</feature>
<reference evidence="3 4" key="1">
    <citation type="submission" date="2022-03" db="EMBL/GenBank/DDBJ databases">
        <title>Complete genome analysis of Roseomonas KG 17.1 : a prolific producer of plant growth promoters.</title>
        <authorList>
            <person name="Saadouli I."/>
            <person name="Najjari A."/>
            <person name="Mosbah A."/>
            <person name="Ouzari H.I."/>
        </authorList>
    </citation>
    <scope>NUCLEOTIDE SEQUENCE [LARGE SCALE GENOMIC DNA]</scope>
    <source>
        <strain evidence="3 4">KG17-1</strain>
    </source>
</reference>
<proteinExistence type="predicted"/>
<evidence type="ECO:0000256" key="1">
    <source>
        <dbReference type="PROSITE-ProRule" id="PRU00339"/>
    </source>
</evidence>
<dbReference type="EMBL" id="JALBUU010000004">
    <property type="protein sequence ID" value="MCI0753938.1"/>
    <property type="molecule type" value="Genomic_DNA"/>
</dbReference>
<dbReference type="InterPro" id="IPR029063">
    <property type="entry name" value="SAM-dependent_MTases_sf"/>
</dbReference>
<dbReference type="InterPro" id="IPR011990">
    <property type="entry name" value="TPR-like_helical_dom_sf"/>
</dbReference>
<dbReference type="PROSITE" id="PS50293">
    <property type="entry name" value="TPR_REGION"/>
    <property type="match status" value="1"/>
</dbReference>
<comment type="caution">
    <text evidence="3">The sequence shown here is derived from an EMBL/GenBank/DDBJ whole genome shotgun (WGS) entry which is preliminary data.</text>
</comment>
<dbReference type="PANTHER" id="PTHR44366">
    <property type="entry name" value="UDP-N-ACETYLGLUCOSAMINE--PEPTIDE N-ACETYLGLUCOSAMINYLTRANSFERASE 110 KDA SUBUNIT"/>
    <property type="match status" value="1"/>
</dbReference>